<dbReference type="Gene3D" id="1.10.10.60">
    <property type="entry name" value="Homeodomain-like"/>
    <property type="match status" value="1"/>
</dbReference>
<reference evidence="6 7" key="1">
    <citation type="submission" date="2023-11" db="EMBL/GenBank/DDBJ databases">
        <authorList>
            <person name="Xu M."/>
            <person name="Jiang T."/>
        </authorList>
    </citation>
    <scope>NUCLEOTIDE SEQUENCE [LARGE SCALE GENOMIC DNA]</scope>
    <source>
        <strain evidence="6 7">SD</strain>
    </source>
</reference>
<accession>A0ABU4VM08</accession>
<dbReference type="EMBL" id="JAXAVX010000005">
    <property type="protein sequence ID" value="MDX8152402.1"/>
    <property type="molecule type" value="Genomic_DNA"/>
</dbReference>
<dbReference type="InterPro" id="IPR036271">
    <property type="entry name" value="Tet_transcr_reg_TetR-rel_C_sf"/>
</dbReference>
<evidence type="ECO:0000256" key="2">
    <source>
        <dbReference type="ARBA" id="ARBA00023125"/>
    </source>
</evidence>
<evidence type="ECO:0000313" key="7">
    <source>
        <dbReference type="Proteomes" id="UP001277761"/>
    </source>
</evidence>
<dbReference type="InterPro" id="IPR009057">
    <property type="entry name" value="Homeodomain-like_sf"/>
</dbReference>
<dbReference type="InterPro" id="IPR001647">
    <property type="entry name" value="HTH_TetR"/>
</dbReference>
<organism evidence="6 7">
    <name type="scientific">Patulibacter brassicae</name>
    <dbReference type="NCBI Taxonomy" id="1705717"/>
    <lineage>
        <taxon>Bacteria</taxon>
        <taxon>Bacillati</taxon>
        <taxon>Actinomycetota</taxon>
        <taxon>Thermoleophilia</taxon>
        <taxon>Solirubrobacterales</taxon>
        <taxon>Patulibacteraceae</taxon>
        <taxon>Patulibacter</taxon>
    </lineage>
</organism>
<dbReference type="Gene3D" id="1.10.357.10">
    <property type="entry name" value="Tetracycline Repressor, domain 2"/>
    <property type="match status" value="1"/>
</dbReference>
<dbReference type="SUPFAM" id="SSF46689">
    <property type="entry name" value="Homeodomain-like"/>
    <property type="match status" value="1"/>
</dbReference>
<gene>
    <name evidence="6" type="ORF">SK069_12410</name>
</gene>
<dbReference type="SUPFAM" id="SSF48498">
    <property type="entry name" value="Tetracyclin repressor-like, C-terminal domain"/>
    <property type="match status" value="1"/>
</dbReference>
<evidence type="ECO:0000256" key="3">
    <source>
        <dbReference type="ARBA" id="ARBA00023163"/>
    </source>
</evidence>
<evidence type="ECO:0000313" key="6">
    <source>
        <dbReference type="EMBL" id="MDX8152402.1"/>
    </source>
</evidence>
<protein>
    <submittedName>
        <fullName evidence="6">TetR/AcrR family transcriptional regulator</fullName>
    </submittedName>
</protein>
<feature type="DNA-binding region" description="H-T-H motif" evidence="4">
    <location>
        <begin position="29"/>
        <end position="48"/>
    </location>
</feature>
<keyword evidence="1" id="KW-0805">Transcription regulation</keyword>
<dbReference type="PANTHER" id="PTHR30055">
    <property type="entry name" value="HTH-TYPE TRANSCRIPTIONAL REGULATOR RUTR"/>
    <property type="match status" value="1"/>
</dbReference>
<sequence>MATVGSERRDELLDQLVELFLAEGFRQFTLGDLAARLRCSKTTLYALGVSKEQLTGNAVRHFFRRATAFVEERTAAEQDAAARIVAYLSAVADALRPASATFMADLAEHPVATQVYEQNTAAAAERVRRLIAEGVEGGEFRAVHAEFVADVVASTMTRIQTGAVLATTGLRDSEAYEELAALVLGGVRR</sequence>
<dbReference type="RefSeq" id="WP_319954555.1">
    <property type="nucleotide sequence ID" value="NZ_JAXAVX010000005.1"/>
</dbReference>
<dbReference type="PROSITE" id="PS50977">
    <property type="entry name" value="HTH_TETR_2"/>
    <property type="match status" value="1"/>
</dbReference>
<feature type="domain" description="HTH tetR-type" evidence="5">
    <location>
        <begin position="6"/>
        <end position="66"/>
    </location>
</feature>
<dbReference type="PANTHER" id="PTHR30055:SF234">
    <property type="entry name" value="HTH-TYPE TRANSCRIPTIONAL REGULATOR BETI"/>
    <property type="match status" value="1"/>
</dbReference>
<proteinExistence type="predicted"/>
<evidence type="ECO:0000256" key="1">
    <source>
        <dbReference type="ARBA" id="ARBA00023015"/>
    </source>
</evidence>
<name>A0ABU4VM08_9ACTN</name>
<comment type="caution">
    <text evidence="6">The sequence shown here is derived from an EMBL/GenBank/DDBJ whole genome shotgun (WGS) entry which is preliminary data.</text>
</comment>
<dbReference type="Proteomes" id="UP001277761">
    <property type="component" value="Unassembled WGS sequence"/>
</dbReference>
<evidence type="ECO:0000256" key="4">
    <source>
        <dbReference type="PROSITE-ProRule" id="PRU00335"/>
    </source>
</evidence>
<keyword evidence="7" id="KW-1185">Reference proteome</keyword>
<dbReference type="InterPro" id="IPR050109">
    <property type="entry name" value="HTH-type_TetR-like_transc_reg"/>
</dbReference>
<keyword evidence="3" id="KW-0804">Transcription</keyword>
<evidence type="ECO:0000259" key="5">
    <source>
        <dbReference type="PROSITE" id="PS50977"/>
    </source>
</evidence>
<keyword evidence="2 4" id="KW-0238">DNA-binding</keyword>